<accession>A0AAW2LYC0</accession>
<dbReference type="InterPro" id="IPR057212">
    <property type="entry name" value="DUF7890"/>
</dbReference>
<gene>
    <name evidence="3" type="ORF">Scaly_2386600</name>
</gene>
<dbReference type="PANTHER" id="PTHR36782:SF1">
    <property type="entry name" value="CALCIUM UNIPORTER PROTEIN"/>
    <property type="match status" value="1"/>
</dbReference>
<feature type="domain" description="DUF7890" evidence="2">
    <location>
        <begin position="91"/>
        <end position="138"/>
    </location>
</feature>
<feature type="region of interest" description="Disordered" evidence="1">
    <location>
        <begin position="58"/>
        <end position="81"/>
    </location>
</feature>
<reference evidence="3" key="2">
    <citation type="journal article" date="2024" name="Plant">
        <title>Genomic evolution and insights into agronomic trait innovations of Sesamum species.</title>
        <authorList>
            <person name="Miao H."/>
            <person name="Wang L."/>
            <person name="Qu L."/>
            <person name="Liu H."/>
            <person name="Sun Y."/>
            <person name="Le M."/>
            <person name="Wang Q."/>
            <person name="Wei S."/>
            <person name="Zheng Y."/>
            <person name="Lin W."/>
            <person name="Duan Y."/>
            <person name="Cao H."/>
            <person name="Xiong S."/>
            <person name="Wang X."/>
            <person name="Wei L."/>
            <person name="Li C."/>
            <person name="Ma Q."/>
            <person name="Ju M."/>
            <person name="Zhao R."/>
            <person name="Li G."/>
            <person name="Mu C."/>
            <person name="Tian Q."/>
            <person name="Mei H."/>
            <person name="Zhang T."/>
            <person name="Gao T."/>
            <person name="Zhang H."/>
        </authorList>
    </citation>
    <scope>NUCLEOTIDE SEQUENCE</scope>
    <source>
        <strain evidence="3">KEN8</strain>
    </source>
</reference>
<protein>
    <recommendedName>
        <fullName evidence="2">DUF7890 domain-containing protein</fullName>
    </recommendedName>
</protein>
<reference evidence="3" key="1">
    <citation type="submission" date="2020-06" db="EMBL/GenBank/DDBJ databases">
        <authorList>
            <person name="Li T."/>
            <person name="Hu X."/>
            <person name="Zhang T."/>
            <person name="Song X."/>
            <person name="Zhang H."/>
            <person name="Dai N."/>
            <person name="Sheng W."/>
            <person name="Hou X."/>
            <person name="Wei L."/>
        </authorList>
    </citation>
    <scope>NUCLEOTIDE SEQUENCE</scope>
    <source>
        <strain evidence="3">KEN8</strain>
        <tissue evidence="3">Leaf</tissue>
    </source>
</reference>
<sequence>MDLLQSFVHYALTPMKRFQAKVAAQELPNCCIHDELERKTAGGPAEVIRKKVHFETASLVDDPSDQEDSETTGDHHVEKDEAFRSIDRRGKVVRVKILMRKEEAVGLLSKCRDGGILDFKDVAEELMLLQIPKNRVSVFESSRHKKDI</sequence>
<feature type="compositionally biased region" description="Acidic residues" evidence="1">
    <location>
        <begin position="62"/>
        <end position="71"/>
    </location>
</feature>
<evidence type="ECO:0000256" key="1">
    <source>
        <dbReference type="SAM" id="MobiDB-lite"/>
    </source>
</evidence>
<dbReference type="PANTHER" id="PTHR36782">
    <property type="entry name" value="BNAC03G62080D PROTEIN"/>
    <property type="match status" value="1"/>
</dbReference>
<dbReference type="EMBL" id="JACGWM010000015">
    <property type="protein sequence ID" value="KAL0324195.1"/>
    <property type="molecule type" value="Genomic_DNA"/>
</dbReference>
<dbReference type="Pfam" id="PF25418">
    <property type="entry name" value="DUF7890"/>
    <property type="match status" value="1"/>
</dbReference>
<evidence type="ECO:0000259" key="2">
    <source>
        <dbReference type="Pfam" id="PF25418"/>
    </source>
</evidence>
<organism evidence="3">
    <name type="scientific">Sesamum calycinum</name>
    <dbReference type="NCBI Taxonomy" id="2727403"/>
    <lineage>
        <taxon>Eukaryota</taxon>
        <taxon>Viridiplantae</taxon>
        <taxon>Streptophyta</taxon>
        <taxon>Embryophyta</taxon>
        <taxon>Tracheophyta</taxon>
        <taxon>Spermatophyta</taxon>
        <taxon>Magnoliopsida</taxon>
        <taxon>eudicotyledons</taxon>
        <taxon>Gunneridae</taxon>
        <taxon>Pentapetalae</taxon>
        <taxon>asterids</taxon>
        <taxon>lamiids</taxon>
        <taxon>Lamiales</taxon>
        <taxon>Pedaliaceae</taxon>
        <taxon>Sesamum</taxon>
    </lineage>
</organism>
<dbReference type="AlphaFoldDB" id="A0AAW2LYC0"/>
<proteinExistence type="predicted"/>
<evidence type="ECO:0000313" key="3">
    <source>
        <dbReference type="EMBL" id="KAL0324195.1"/>
    </source>
</evidence>
<comment type="caution">
    <text evidence="3">The sequence shown here is derived from an EMBL/GenBank/DDBJ whole genome shotgun (WGS) entry which is preliminary data.</text>
</comment>
<name>A0AAW2LYC0_9LAMI</name>
<feature type="compositionally biased region" description="Basic and acidic residues" evidence="1">
    <location>
        <begin position="72"/>
        <end position="81"/>
    </location>
</feature>